<dbReference type="CDD" id="cd10948">
    <property type="entry name" value="CE4_BsPdaA_like"/>
    <property type="match status" value="1"/>
</dbReference>
<dbReference type="Proteomes" id="UP001596142">
    <property type="component" value="Unassembled WGS sequence"/>
</dbReference>
<reference evidence="3" key="1">
    <citation type="journal article" date="2019" name="Int. J. Syst. Evol. Microbiol.">
        <title>The Global Catalogue of Microorganisms (GCM) 10K type strain sequencing project: providing services to taxonomists for standard genome sequencing and annotation.</title>
        <authorList>
            <consortium name="The Broad Institute Genomics Platform"/>
            <consortium name="The Broad Institute Genome Sequencing Center for Infectious Disease"/>
            <person name="Wu L."/>
            <person name="Ma J."/>
        </authorList>
    </citation>
    <scope>NUCLEOTIDE SEQUENCE [LARGE SCALE GENOMIC DNA]</scope>
    <source>
        <strain evidence="3">CECT 7184</strain>
    </source>
</reference>
<feature type="domain" description="NodB homology" evidence="1">
    <location>
        <begin position="73"/>
        <end position="254"/>
    </location>
</feature>
<dbReference type="InterPro" id="IPR002509">
    <property type="entry name" value="NODB_dom"/>
</dbReference>
<comment type="caution">
    <text evidence="2">The sequence shown here is derived from an EMBL/GenBank/DDBJ whole genome shotgun (WGS) entry which is preliminary data.</text>
</comment>
<dbReference type="PROSITE" id="PS51677">
    <property type="entry name" value="NODB"/>
    <property type="match status" value="1"/>
</dbReference>
<dbReference type="Gene3D" id="3.20.20.370">
    <property type="entry name" value="Glycoside hydrolase/deacetylase"/>
    <property type="match status" value="1"/>
</dbReference>
<dbReference type="InterPro" id="IPR050248">
    <property type="entry name" value="Polysacc_deacetylase_ArnD"/>
</dbReference>
<evidence type="ECO:0000313" key="3">
    <source>
        <dbReference type="Proteomes" id="UP001596142"/>
    </source>
</evidence>
<name>A0ABW0YP76_9BACI</name>
<proteinExistence type="predicted"/>
<dbReference type="Pfam" id="PF01522">
    <property type="entry name" value="Polysacc_deac_1"/>
    <property type="match status" value="1"/>
</dbReference>
<evidence type="ECO:0000259" key="1">
    <source>
        <dbReference type="PROSITE" id="PS51677"/>
    </source>
</evidence>
<dbReference type="SUPFAM" id="SSF88713">
    <property type="entry name" value="Glycoside hydrolase/deacetylase"/>
    <property type="match status" value="1"/>
</dbReference>
<sequence length="270" mass="31412">MRHWAVWVMAVVLLGTGLFFIQHSVTDAKQISSEVLNWNFKPAKDQQPADADPHYKELLKEYDGVFMGCPQDKSLYLTFDNGYENGYTKQVLDVLKEKEVPAAFFITGHYLTTETDLINRMIKEGHIVGNHSYHHPSLPEVSEERVKRELTKLKEEYKEITGEEYMPYLRPPQGKFSEESLSLSRDLGYINVFWSLAYKDWETDNQKGADYAYEQIMNRIHPGSIMLLHSVSKDNAEALGRVIDECRKQGYEFKSLDDLMMKKTMRKFHP</sequence>
<organism evidence="2 3">
    <name type="scientific">Thalassorhabdus alkalitolerans</name>
    <dbReference type="NCBI Taxonomy" id="2282697"/>
    <lineage>
        <taxon>Bacteria</taxon>
        <taxon>Bacillati</taxon>
        <taxon>Bacillota</taxon>
        <taxon>Bacilli</taxon>
        <taxon>Bacillales</taxon>
        <taxon>Bacillaceae</taxon>
        <taxon>Thalassorhabdus</taxon>
    </lineage>
</organism>
<protein>
    <submittedName>
        <fullName evidence="2">Delta-lactam-biosynthetic de-N-acetylase</fullName>
    </submittedName>
</protein>
<dbReference type="PANTHER" id="PTHR10587:SF78">
    <property type="entry name" value="PEPTIDOGLYCAN-N-ACETYLMURAMIC ACID DEACETYLASE PDAA"/>
    <property type="match status" value="1"/>
</dbReference>
<dbReference type="EMBL" id="JBHSOZ010000004">
    <property type="protein sequence ID" value="MFC5713246.1"/>
    <property type="molecule type" value="Genomic_DNA"/>
</dbReference>
<evidence type="ECO:0000313" key="2">
    <source>
        <dbReference type="EMBL" id="MFC5713246.1"/>
    </source>
</evidence>
<dbReference type="InterPro" id="IPR014235">
    <property type="entry name" value="Spore_PdaA"/>
</dbReference>
<dbReference type="PANTHER" id="PTHR10587">
    <property type="entry name" value="GLYCOSYL TRANSFERASE-RELATED"/>
    <property type="match status" value="1"/>
</dbReference>
<gene>
    <name evidence="2" type="primary">pdaA</name>
    <name evidence="2" type="ORF">ACFPU1_10650</name>
</gene>
<dbReference type="InterPro" id="IPR011330">
    <property type="entry name" value="Glyco_hydro/deAcase_b/a-brl"/>
</dbReference>
<accession>A0ABW0YP76</accession>
<keyword evidence="3" id="KW-1185">Reference proteome</keyword>
<dbReference type="NCBIfam" id="TIGR02884">
    <property type="entry name" value="spore_pdaA"/>
    <property type="match status" value="1"/>
</dbReference>
<dbReference type="RefSeq" id="WP_385940848.1">
    <property type="nucleotide sequence ID" value="NZ_JBHSOZ010000004.1"/>
</dbReference>